<reference evidence="3" key="1">
    <citation type="submission" date="2023-03" db="EMBL/GenBank/DDBJ databases">
        <title>Electrophorus voltai genome.</title>
        <authorList>
            <person name="Bian C."/>
        </authorList>
    </citation>
    <scope>NUCLEOTIDE SEQUENCE</scope>
    <source>
        <strain evidence="3">CB-2022</strain>
        <tissue evidence="3">Muscle</tissue>
    </source>
</reference>
<feature type="region of interest" description="Disordered" evidence="1">
    <location>
        <begin position="82"/>
        <end position="116"/>
    </location>
</feature>
<sequence>MSFRKVGKHSGCRVRGQAVRGKRILQNIYPNVLPIHVSTGISCSTMAGMGVSLLIVPPLLLLVLLMPLLLLSCVICKKRQTEGTYRPSDEEHKQTQSHAAEHPGLPLPMPKKERLI</sequence>
<comment type="caution">
    <text evidence="3">The sequence shown here is derived from an EMBL/GenBank/DDBJ whole genome shotgun (WGS) entry which is preliminary data.</text>
</comment>
<dbReference type="Proteomes" id="UP001239994">
    <property type="component" value="Unassembled WGS sequence"/>
</dbReference>
<keyword evidence="4" id="KW-1185">Reference proteome</keyword>
<evidence type="ECO:0000256" key="1">
    <source>
        <dbReference type="SAM" id="MobiDB-lite"/>
    </source>
</evidence>
<organism evidence="3 4">
    <name type="scientific">Electrophorus voltai</name>
    <dbReference type="NCBI Taxonomy" id="2609070"/>
    <lineage>
        <taxon>Eukaryota</taxon>
        <taxon>Metazoa</taxon>
        <taxon>Chordata</taxon>
        <taxon>Craniata</taxon>
        <taxon>Vertebrata</taxon>
        <taxon>Euteleostomi</taxon>
        <taxon>Actinopterygii</taxon>
        <taxon>Neopterygii</taxon>
        <taxon>Teleostei</taxon>
        <taxon>Ostariophysi</taxon>
        <taxon>Gymnotiformes</taxon>
        <taxon>Gymnotoidei</taxon>
        <taxon>Gymnotidae</taxon>
        <taxon>Electrophorus</taxon>
    </lineage>
</organism>
<evidence type="ECO:0000313" key="3">
    <source>
        <dbReference type="EMBL" id="KAK1803097.1"/>
    </source>
</evidence>
<feature type="transmembrane region" description="Helical" evidence="2">
    <location>
        <begin position="54"/>
        <end position="76"/>
    </location>
</feature>
<name>A0AAD8ZPJ4_9TELE</name>
<accession>A0AAD8ZPJ4</accession>
<evidence type="ECO:0000313" key="4">
    <source>
        <dbReference type="Proteomes" id="UP001239994"/>
    </source>
</evidence>
<keyword evidence="2" id="KW-0472">Membrane</keyword>
<gene>
    <name evidence="3" type="ORF">P4O66_021637</name>
</gene>
<evidence type="ECO:0008006" key="5">
    <source>
        <dbReference type="Google" id="ProtNLM"/>
    </source>
</evidence>
<keyword evidence="2" id="KW-0812">Transmembrane</keyword>
<proteinExistence type="predicted"/>
<protein>
    <recommendedName>
        <fullName evidence="5">Crumbs homolog 3b</fullName>
    </recommendedName>
</protein>
<evidence type="ECO:0000256" key="2">
    <source>
        <dbReference type="SAM" id="Phobius"/>
    </source>
</evidence>
<dbReference type="AlphaFoldDB" id="A0AAD8ZPJ4"/>
<keyword evidence="2" id="KW-1133">Transmembrane helix</keyword>
<dbReference type="EMBL" id="JAROKS010000006">
    <property type="protein sequence ID" value="KAK1803097.1"/>
    <property type="molecule type" value="Genomic_DNA"/>
</dbReference>